<sequence>MEPITSTATVTTTSEVTTAPEKSTTIPTVTSTVPNNKSINSVAPEISTVPVSTKAVPSSSPSKERQFDGLSFIGGILCVTCIMAIAAISWKFFRSINIQNYRTL</sequence>
<comment type="similarity">
    <text evidence="2">Belongs to the CD164 family.</text>
</comment>
<keyword evidence="6 9" id="KW-0472">Membrane</keyword>
<evidence type="ECO:0000256" key="9">
    <source>
        <dbReference type="SAM" id="Phobius"/>
    </source>
</evidence>
<feature type="region of interest" description="Disordered" evidence="8">
    <location>
        <begin position="1"/>
        <end position="31"/>
    </location>
</feature>
<accession>A0A0L7R920</accession>
<evidence type="ECO:0008006" key="12">
    <source>
        <dbReference type="Google" id="ProtNLM"/>
    </source>
</evidence>
<dbReference type="EMBL" id="KQ414628">
    <property type="protein sequence ID" value="KOC67360.1"/>
    <property type="molecule type" value="Genomic_DNA"/>
</dbReference>
<evidence type="ECO:0000256" key="3">
    <source>
        <dbReference type="ARBA" id="ARBA00022692"/>
    </source>
</evidence>
<keyword evidence="3 9" id="KW-0812">Transmembrane</keyword>
<dbReference type="PANTHER" id="PTHR11337:SF8">
    <property type="entry name" value="VISGUN, ISOFORM E"/>
    <property type="match status" value="1"/>
</dbReference>
<dbReference type="GO" id="GO:0031410">
    <property type="term" value="C:cytoplasmic vesicle"/>
    <property type="evidence" value="ECO:0007669"/>
    <property type="project" value="TreeGrafter"/>
</dbReference>
<protein>
    <recommendedName>
        <fullName evidence="12">Sialomucin core protein 24</fullName>
    </recommendedName>
</protein>
<keyword evidence="7" id="KW-0325">Glycoprotein</keyword>
<dbReference type="GO" id="GO:0016020">
    <property type="term" value="C:membrane"/>
    <property type="evidence" value="ECO:0007669"/>
    <property type="project" value="UniProtKB-SubCell"/>
</dbReference>
<evidence type="ECO:0000256" key="5">
    <source>
        <dbReference type="ARBA" id="ARBA00022989"/>
    </source>
</evidence>
<evidence type="ECO:0000256" key="8">
    <source>
        <dbReference type="SAM" id="MobiDB-lite"/>
    </source>
</evidence>
<keyword evidence="4" id="KW-0732">Signal</keyword>
<feature type="transmembrane region" description="Helical" evidence="9">
    <location>
        <begin position="70"/>
        <end position="93"/>
    </location>
</feature>
<keyword evidence="11" id="KW-1185">Reference proteome</keyword>
<evidence type="ECO:0000313" key="11">
    <source>
        <dbReference type="Proteomes" id="UP000053825"/>
    </source>
</evidence>
<evidence type="ECO:0000313" key="10">
    <source>
        <dbReference type="EMBL" id="KOC67360.1"/>
    </source>
</evidence>
<dbReference type="PANTHER" id="PTHR11337">
    <property type="entry name" value="MUCIN/PORIMIN"/>
    <property type="match status" value="1"/>
</dbReference>
<organism evidence="10 11">
    <name type="scientific">Habropoda laboriosa</name>
    <dbReference type="NCBI Taxonomy" id="597456"/>
    <lineage>
        <taxon>Eukaryota</taxon>
        <taxon>Metazoa</taxon>
        <taxon>Ecdysozoa</taxon>
        <taxon>Arthropoda</taxon>
        <taxon>Hexapoda</taxon>
        <taxon>Insecta</taxon>
        <taxon>Pterygota</taxon>
        <taxon>Neoptera</taxon>
        <taxon>Endopterygota</taxon>
        <taxon>Hymenoptera</taxon>
        <taxon>Apocrita</taxon>
        <taxon>Aculeata</taxon>
        <taxon>Apoidea</taxon>
        <taxon>Anthophila</taxon>
        <taxon>Apidae</taxon>
        <taxon>Habropoda</taxon>
    </lineage>
</organism>
<evidence type="ECO:0000256" key="1">
    <source>
        <dbReference type="ARBA" id="ARBA00004479"/>
    </source>
</evidence>
<reference evidence="10 11" key="1">
    <citation type="submission" date="2015-07" db="EMBL/GenBank/DDBJ databases">
        <title>The genome of Habropoda laboriosa.</title>
        <authorList>
            <person name="Pan H."/>
            <person name="Kapheim K."/>
        </authorList>
    </citation>
    <scope>NUCLEOTIDE SEQUENCE [LARGE SCALE GENOMIC DNA]</scope>
    <source>
        <strain evidence="10">0110345459</strain>
    </source>
</reference>
<name>A0A0L7R920_9HYME</name>
<gene>
    <name evidence="10" type="ORF">WH47_09277</name>
</gene>
<evidence type="ECO:0000256" key="7">
    <source>
        <dbReference type="ARBA" id="ARBA00023180"/>
    </source>
</evidence>
<dbReference type="OrthoDB" id="6160056at2759"/>
<evidence type="ECO:0000256" key="6">
    <source>
        <dbReference type="ARBA" id="ARBA00023136"/>
    </source>
</evidence>
<comment type="subcellular location">
    <subcellularLocation>
        <location evidence="1">Membrane</location>
        <topology evidence="1">Single-pass type I membrane protein</topology>
    </subcellularLocation>
</comment>
<dbReference type="Pfam" id="PF05283">
    <property type="entry name" value="MGC-24"/>
    <property type="match status" value="1"/>
</dbReference>
<evidence type="ECO:0000256" key="2">
    <source>
        <dbReference type="ARBA" id="ARBA00005341"/>
    </source>
</evidence>
<evidence type="ECO:0000256" key="4">
    <source>
        <dbReference type="ARBA" id="ARBA00022729"/>
    </source>
</evidence>
<dbReference type="AlphaFoldDB" id="A0A0L7R920"/>
<keyword evidence="5 9" id="KW-1133">Transmembrane helix</keyword>
<dbReference type="Proteomes" id="UP000053825">
    <property type="component" value="Unassembled WGS sequence"/>
</dbReference>
<dbReference type="STRING" id="597456.A0A0L7R920"/>
<proteinExistence type="inferred from homology"/>
<dbReference type="InterPro" id="IPR007947">
    <property type="entry name" value="CD164_MGC24"/>
</dbReference>